<dbReference type="PANTHER" id="PTHR33495">
    <property type="entry name" value="ANTI-SIGMA FACTOR ANTAGONIST TM_1081-RELATED-RELATED"/>
    <property type="match status" value="1"/>
</dbReference>
<comment type="caution">
    <text evidence="4">The sequence shown here is derived from an EMBL/GenBank/DDBJ whole genome shotgun (WGS) entry which is preliminary data.</text>
</comment>
<protein>
    <recommendedName>
        <fullName evidence="2">Anti-sigma factor antagonist</fullName>
    </recommendedName>
</protein>
<dbReference type="EMBL" id="BMNC01000003">
    <property type="protein sequence ID" value="GGM86929.1"/>
    <property type="molecule type" value="Genomic_DNA"/>
</dbReference>
<dbReference type="CDD" id="cd07043">
    <property type="entry name" value="STAS_anti-anti-sigma_factors"/>
    <property type="match status" value="1"/>
</dbReference>
<dbReference type="InterPro" id="IPR058548">
    <property type="entry name" value="MlaB-like_STAS"/>
</dbReference>
<dbReference type="Pfam" id="PF13466">
    <property type="entry name" value="STAS_2"/>
    <property type="match status" value="1"/>
</dbReference>
<gene>
    <name evidence="4" type="ORF">GCM10011609_24380</name>
</gene>
<dbReference type="InterPro" id="IPR002645">
    <property type="entry name" value="STAS_dom"/>
</dbReference>
<keyword evidence="5" id="KW-1185">Reference proteome</keyword>
<evidence type="ECO:0000259" key="3">
    <source>
        <dbReference type="PROSITE" id="PS50801"/>
    </source>
</evidence>
<dbReference type="SUPFAM" id="SSF52091">
    <property type="entry name" value="SpoIIaa-like"/>
    <property type="match status" value="1"/>
</dbReference>
<dbReference type="InterPro" id="IPR036513">
    <property type="entry name" value="STAS_dom_sf"/>
</dbReference>
<dbReference type="RefSeq" id="WP_189154791.1">
    <property type="nucleotide sequence ID" value="NZ_BMNC01000003.1"/>
</dbReference>
<feature type="domain" description="STAS" evidence="3">
    <location>
        <begin position="20"/>
        <end position="120"/>
    </location>
</feature>
<accession>A0ABQ2HNF5</accession>
<proteinExistence type="inferred from homology"/>
<evidence type="ECO:0000313" key="4">
    <source>
        <dbReference type="EMBL" id="GGM86929.1"/>
    </source>
</evidence>
<dbReference type="NCBIfam" id="TIGR00377">
    <property type="entry name" value="ant_ant_sig"/>
    <property type="match status" value="1"/>
</dbReference>
<organism evidence="4 5">
    <name type="scientific">Lentzea pudingi</name>
    <dbReference type="NCBI Taxonomy" id="1789439"/>
    <lineage>
        <taxon>Bacteria</taxon>
        <taxon>Bacillati</taxon>
        <taxon>Actinomycetota</taxon>
        <taxon>Actinomycetes</taxon>
        <taxon>Pseudonocardiales</taxon>
        <taxon>Pseudonocardiaceae</taxon>
        <taxon>Lentzea</taxon>
    </lineage>
</organism>
<dbReference type="InterPro" id="IPR003658">
    <property type="entry name" value="Anti-sigma_ant"/>
</dbReference>
<evidence type="ECO:0000256" key="1">
    <source>
        <dbReference type="ARBA" id="ARBA00009013"/>
    </source>
</evidence>
<evidence type="ECO:0000313" key="5">
    <source>
        <dbReference type="Proteomes" id="UP000597656"/>
    </source>
</evidence>
<dbReference type="PANTHER" id="PTHR33495:SF2">
    <property type="entry name" value="ANTI-SIGMA FACTOR ANTAGONIST TM_1081-RELATED"/>
    <property type="match status" value="1"/>
</dbReference>
<dbReference type="Gene3D" id="3.30.750.24">
    <property type="entry name" value="STAS domain"/>
    <property type="match status" value="1"/>
</dbReference>
<dbReference type="Proteomes" id="UP000597656">
    <property type="component" value="Unassembled WGS sequence"/>
</dbReference>
<reference evidence="5" key="1">
    <citation type="journal article" date="2019" name="Int. J. Syst. Evol. Microbiol.">
        <title>The Global Catalogue of Microorganisms (GCM) 10K type strain sequencing project: providing services to taxonomists for standard genome sequencing and annotation.</title>
        <authorList>
            <consortium name="The Broad Institute Genomics Platform"/>
            <consortium name="The Broad Institute Genome Sequencing Center for Infectious Disease"/>
            <person name="Wu L."/>
            <person name="Ma J."/>
        </authorList>
    </citation>
    <scope>NUCLEOTIDE SEQUENCE [LARGE SCALE GENOMIC DNA]</scope>
    <source>
        <strain evidence="5">CGMCC 4.7319</strain>
    </source>
</reference>
<name>A0ABQ2HNF5_9PSEU</name>
<comment type="similarity">
    <text evidence="1 2">Belongs to the anti-sigma-factor antagonist family.</text>
</comment>
<sequence length="127" mass="13685">MIETSHLQLQVQREVHALSVVVRVTGEIDQDTVAVLRQELRVALAIATPPFPVVVDLSGVTFLGSSGLDELLEHHRAARAARTPLRIVAAHRKVVRPLTVSGLDQVFELCPDVERALRVSGGGRAAG</sequence>
<dbReference type="PROSITE" id="PS50801">
    <property type="entry name" value="STAS"/>
    <property type="match status" value="1"/>
</dbReference>
<evidence type="ECO:0000256" key="2">
    <source>
        <dbReference type="RuleBase" id="RU003749"/>
    </source>
</evidence>